<dbReference type="InterPro" id="IPR029045">
    <property type="entry name" value="ClpP/crotonase-like_dom_sf"/>
</dbReference>
<dbReference type="SUPFAM" id="SSF52096">
    <property type="entry name" value="ClpP/crotonase"/>
    <property type="match status" value="1"/>
</dbReference>
<sequence>MVSKCCRLAVLSASLIPLLFITGCSTPVEPEGLADIYVDDGVVHYSGPLNTPSFNHLRELFEQDNPPRILAVNSVSGDPMAAMQIGYLLQRHQVTLRIRERCEGLCANYLFTAASVREVYPEALITWSGGALNQSVILQWESYILPGIRDFVTRYSDQYLRRETRFFERVSVDQHITIYGFHPRLGCMDYERFNYSWPDLVSLGIGETRFVQHTYKDAFSHADNDICRVDLSNRHLLLNEK</sequence>
<organism evidence="1 2">
    <name type="scientific">Aliidiomarina halalkaliphila</name>
    <dbReference type="NCBI Taxonomy" id="2593535"/>
    <lineage>
        <taxon>Bacteria</taxon>
        <taxon>Pseudomonadati</taxon>
        <taxon>Pseudomonadota</taxon>
        <taxon>Gammaproteobacteria</taxon>
        <taxon>Alteromonadales</taxon>
        <taxon>Idiomarinaceae</taxon>
        <taxon>Aliidiomarina</taxon>
    </lineage>
</organism>
<evidence type="ECO:0000313" key="1">
    <source>
        <dbReference type="EMBL" id="TRW49357.1"/>
    </source>
</evidence>
<dbReference type="PROSITE" id="PS51257">
    <property type="entry name" value="PROKAR_LIPOPROTEIN"/>
    <property type="match status" value="1"/>
</dbReference>
<proteinExistence type="predicted"/>
<accession>A0A552X2V0</accession>
<dbReference type="RefSeq" id="WP_143233779.1">
    <property type="nucleotide sequence ID" value="NZ_VJWL01000001.1"/>
</dbReference>
<comment type="caution">
    <text evidence="1">The sequence shown here is derived from an EMBL/GenBank/DDBJ whole genome shotgun (WGS) entry which is preliminary data.</text>
</comment>
<evidence type="ECO:0000313" key="2">
    <source>
        <dbReference type="Proteomes" id="UP000320359"/>
    </source>
</evidence>
<dbReference type="OrthoDB" id="8581915at2"/>
<dbReference type="Proteomes" id="UP000320359">
    <property type="component" value="Unassembled WGS sequence"/>
</dbReference>
<dbReference type="EMBL" id="VJWL01000001">
    <property type="protein sequence ID" value="TRW49357.1"/>
    <property type="molecule type" value="Genomic_DNA"/>
</dbReference>
<protein>
    <submittedName>
        <fullName evidence="1">Uncharacterized protein</fullName>
    </submittedName>
</protein>
<keyword evidence="2" id="KW-1185">Reference proteome</keyword>
<dbReference type="AlphaFoldDB" id="A0A552X2V0"/>
<name>A0A552X2V0_9GAMM</name>
<reference evidence="1 2" key="1">
    <citation type="submission" date="2019-07" db="EMBL/GenBank/DDBJ databases">
        <authorList>
            <person name="Yang M."/>
            <person name="Zhao D."/>
            <person name="Xiang H."/>
        </authorList>
    </citation>
    <scope>NUCLEOTIDE SEQUENCE [LARGE SCALE GENOMIC DNA]</scope>
    <source>
        <strain evidence="1 2">IM1326</strain>
    </source>
</reference>
<gene>
    <name evidence="1" type="ORF">FM042_00345</name>
</gene>